<keyword evidence="1" id="KW-0472">Membrane</keyword>
<organism evidence="2 3">
    <name type="scientific">Sorangium cellulosum</name>
    <name type="common">Polyangium cellulosum</name>
    <dbReference type="NCBI Taxonomy" id="56"/>
    <lineage>
        <taxon>Bacteria</taxon>
        <taxon>Pseudomonadati</taxon>
        <taxon>Myxococcota</taxon>
        <taxon>Polyangia</taxon>
        <taxon>Polyangiales</taxon>
        <taxon>Polyangiaceae</taxon>
        <taxon>Sorangium</taxon>
    </lineage>
</organism>
<reference evidence="2 3" key="1">
    <citation type="submission" date="2014-02" db="EMBL/GenBank/DDBJ databases">
        <title>The small core and large imbalanced accessory genome model reveals a collaborative survival strategy of Sorangium cellulosum strains in nature.</title>
        <authorList>
            <person name="Han K."/>
            <person name="Peng R."/>
            <person name="Blom J."/>
            <person name="Li Y.-Z."/>
        </authorList>
    </citation>
    <scope>NUCLEOTIDE SEQUENCE [LARGE SCALE GENOMIC DNA]</scope>
    <source>
        <strain evidence="2 3">So0008-312</strain>
    </source>
</reference>
<dbReference type="AlphaFoldDB" id="A0A150QYN1"/>
<protein>
    <submittedName>
        <fullName evidence="2">Uncharacterized protein</fullName>
    </submittedName>
</protein>
<name>A0A150QYN1_SORCE</name>
<dbReference type="Proteomes" id="UP000075260">
    <property type="component" value="Unassembled WGS sequence"/>
</dbReference>
<evidence type="ECO:0000313" key="2">
    <source>
        <dbReference type="EMBL" id="KYF72971.1"/>
    </source>
</evidence>
<sequence length="65" mass="7360">MTTIAWLHFLHLILTVLPTTFSSAIVYFAWQDSHVIFMRLSPFPFRLAGMGSTTTHAHVHASRSC</sequence>
<feature type="transmembrane region" description="Helical" evidence="1">
    <location>
        <begin position="6"/>
        <end position="30"/>
    </location>
</feature>
<dbReference type="EMBL" id="JEMA01000223">
    <property type="protein sequence ID" value="KYF72971.1"/>
    <property type="molecule type" value="Genomic_DNA"/>
</dbReference>
<keyword evidence="1" id="KW-1133">Transmembrane helix</keyword>
<evidence type="ECO:0000313" key="3">
    <source>
        <dbReference type="Proteomes" id="UP000075260"/>
    </source>
</evidence>
<proteinExistence type="predicted"/>
<accession>A0A150QYN1</accession>
<keyword evidence="1" id="KW-0812">Transmembrane</keyword>
<gene>
    <name evidence="2" type="ORF">BE15_44005</name>
</gene>
<comment type="caution">
    <text evidence="2">The sequence shown here is derived from an EMBL/GenBank/DDBJ whole genome shotgun (WGS) entry which is preliminary data.</text>
</comment>
<evidence type="ECO:0000256" key="1">
    <source>
        <dbReference type="SAM" id="Phobius"/>
    </source>
</evidence>